<dbReference type="OrthoDB" id="9884260at2759"/>
<evidence type="ECO:0000256" key="1">
    <source>
        <dbReference type="ARBA" id="ARBA00004479"/>
    </source>
</evidence>
<evidence type="ECO:0000256" key="9">
    <source>
        <dbReference type="ARBA" id="ARBA00023170"/>
    </source>
</evidence>
<keyword evidence="8" id="KW-1015">Disulfide bond</keyword>
<dbReference type="GeneTree" id="ENSGT00940000155603"/>
<feature type="signal peptide" evidence="12">
    <location>
        <begin position="1"/>
        <end position="20"/>
    </location>
</feature>
<name>A0A3Q2QHY8_FUNHE</name>
<evidence type="ECO:0000256" key="6">
    <source>
        <dbReference type="ARBA" id="ARBA00022989"/>
    </source>
</evidence>
<reference evidence="14" key="1">
    <citation type="submission" date="2025-08" db="UniProtKB">
        <authorList>
            <consortium name="Ensembl"/>
        </authorList>
    </citation>
    <scope>IDENTIFICATION</scope>
</reference>
<dbReference type="Proteomes" id="UP000265000">
    <property type="component" value="Unplaced"/>
</dbReference>
<dbReference type="SMART" id="SM00060">
    <property type="entry name" value="FN3"/>
    <property type="match status" value="3"/>
</dbReference>
<dbReference type="PROSITE" id="PS01353">
    <property type="entry name" value="HEMATOPO_REC_L_F2"/>
    <property type="match status" value="1"/>
</dbReference>
<organism evidence="14 15">
    <name type="scientific">Fundulus heteroclitus</name>
    <name type="common">Killifish</name>
    <name type="synonym">Mummichog</name>
    <dbReference type="NCBI Taxonomy" id="8078"/>
    <lineage>
        <taxon>Eukaryota</taxon>
        <taxon>Metazoa</taxon>
        <taxon>Chordata</taxon>
        <taxon>Craniata</taxon>
        <taxon>Vertebrata</taxon>
        <taxon>Euteleostomi</taxon>
        <taxon>Actinopterygii</taxon>
        <taxon>Neopterygii</taxon>
        <taxon>Teleostei</taxon>
        <taxon>Neoteleostei</taxon>
        <taxon>Acanthomorphata</taxon>
        <taxon>Ovalentaria</taxon>
        <taxon>Atherinomorphae</taxon>
        <taxon>Cyprinodontiformes</taxon>
        <taxon>Fundulidae</taxon>
        <taxon>Fundulus</taxon>
    </lineage>
</organism>
<evidence type="ECO:0000259" key="13">
    <source>
        <dbReference type="PROSITE" id="PS50853"/>
    </source>
</evidence>
<feature type="domain" description="Fibronectin type-III" evidence="13">
    <location>
        <begin position="135"/>
        <end position="241"/>
    </location>
</feature>
<protein>
    <submittedName>
        <fullName evidence="14">Interleukin-6 receptor subunit beta-like</fullName>
    </submittedName>
</protein>
<dbReference type="GO" id="GO:0005886">
    <property type="term" value="C:plasma membrane"/>
    <property type="evidence" value="ECO:0007669"/>
    <property type="project" value="UniProtKB-ARBA"/>
</dbReference>
<keyword evidence="4 12" id="KW-0732">Signal</keyword>
<proteinExistence type="inferred from homology"/>
<comment type="subcellular location">
    <subcellularLocation>
        <location evidence="1">Membrane</location>
        <topology evidence="1">Single-pass type I membrane protein</topology>
    </subcellularLocation>
</comment>
<dbReference type="PANTHER" id="PTHR48423">
    <property type="entry name" value="INTERLEUKIN-27 RECEPTOR SUBUNIT ALPHA"/>
    <property type="match status" value="1"/>
</dbReference>
<evidence type="ECO:0000256" key="4">
    <source>
        <dbReference type="ARBA" id="ARBA00022729"/>
    </source>
</evidence>
<dbReference type="CDD" id="cd00063">
    <property type="entry name" value="FN3"/>
    <property type="match status" value="2"/>
</dbReference>
<comment type="similarity">
    <text evidence="2">Belongs to the type I cytokine receptor family. Type 2 subfamily.</text>
</comment>
<keyword evidence="6 11" id="KW-1133">Transmembrane helix</keyword>
<evidence type="ECO:0000256" key="8">
    <source>
        <dbReference type="ARBA" id="ARBA00023157"/>
    </source>
</evidence>
<keyword evidence="15" id="KW-1185">Reference proteome</keyword>
<feature type="domain" description="Fibronectin type-III" evidence="13">
    <location>
        <begin position="348"/>
        <end position="444"/>
    </location>
</feature>
<evidence type="ECO:0000256" key="7">
    <source>
        <dbReference type="ARBA" id="ARBA00023136"/>
    </source>
</evidence>
<accession>A0A3Q2QHY8</accession>
<dbReference type="GeneID" id="105917712"/>
<dbReference type="SUPFAM" id="SSF49265">
    <property type="entry name" value="Fibronectin type III"/>
    <property type="match status" value="2"/>
</dbReference>
<dbReference type="STRING" id="8078.ENSFHEP00000026876"/>
<keyword evidence="5" id="KW-0677">Repeat</keyword>
<feature type="domain" description="Fibronectin type-III" evidence="13">
    <location>
        <begin position="446"/>
        <end position="540"/>
    </location>
</feature>
<keyword evidence="3 11" id="KW-0812">Transmembrane</keyword>
<evidence type="ECO:0000256" key="10">
    <source>
        <dbReference type="ARBA" id="ARBA00023180"/>
    </source>
</evidence>
<dbReference type="Ensembl" id="ENSFHET00000001583.1">
    <property type="protein sequence ID" value="ENSFHEP00000026876.1"/>
    <property type="gene ID" value="ENSFHEG00000009978.1"/>
</dbReference>
<evidence type="ECO:0000256" key="5">
    <source>
        <dbReference type="ARBA" id="ARBA00022737"/>
    </source>
</evidence>
<feature type="transmembrane region" description="Helical" evidence="11">
    <location>
        <begin position="542"/>
        <end position="566"/>
    </location>
</feature>
<reference evidence="14" key="2">
    <citation type="submission" date="2025-09" db="UniProtKB">
        <authorList>
            <consortium name="Ensembl"/>
        </authorList>
    </citation>
    <scope>IDENTIFICATION</scope>
</reference>
<dbReference type="Pfam" id="PF00041">
    <property type="entry name" value="fn3"/>
    <property type="match status" value="2"/>
</dbReference>
<keyword evidence="7 11" id="KW-0472">Membrane</keyword>
<dbReference type="GO" id="GO:0004896">
    <property type="term" value="F:cytokine receptor activity"/>
    <property type="evidence" value="ECO:0007669"/>
    <property type="project" value="InterPro"/>
</dbReference>
<dbReference type="PROSITE" id="PS50853">
    <property type="entry name" value="FN3"/>
    <property type="match status" value="3"/>
</dbReference>
<evidence type="ECO:0000313" key="15">
    <source>
        <dbReference type="Proteomes" id="UP000265000"/>
    </source>
</evidence>
<dbReference type="Gene3D" id="2.60.40.10">
    <property type="entry name" value="Immunoglobulins"/>
    <property type="match status" value="4"/>
</dbReference>
<sequence>MERLLTVVWTCLLGSGLTLADFNATSQTAPGPPRLIGCVFMIRTNVTCRWEPGDTPAAYSTLKVQIAPRCEIPNSTPNSSLKTFTCTTSGSSCTTGIGASTDRICFCISIISHGVGGNVSSAPRCQPGRIEVILPPVVLNSVQQVNGAPQCLNVSWSRDLHLFSVAESEIERGDLNSQIEFAEKGEEIPQVRNVTVNGLCILVCLFRPDTLYTIRLRNRYRGPASPWSQWSNAVQGRTAEDAPSAAPVLWRKVGQVSGDRRRLVSLLWKPLPRFLANGRVVLYDVFCQAEDGQILSDYGSCRKLQRANTSCSLPLPDGRWSCALTASNSAGTSPEDRVWILGSSETEPPAPVGFNATPLGDSSMEVRWSPPPDLSATGFVVEWLAVREKSSSVLQWEKLDGSCTKLVIAEGLNPMERYAVSLKALYGEQGAGKKVTLHVYTRQGTPSAGPSVRVHQISGSSVELSWTPVPVELLHGFIRSYTLFYRTKNQPAKSITVSGHVHRYTLANMPAGVYEVFICAITDAGTGPPGNLANVHIGSEEISLVMCVVVPLLLISAVLVLMALLAHTKIAKQKLFKGVPDPSNSTLSHWNPETSVESKRLVVEQEKPEVSCPEVILVDKLQDLEKSQMYLHICNPPMFPYLQPSSPPAKTSDKGYITNTIITQSKNDLSTSPCIYSNVLCSQFNQNLPPPFSPASYQASENSTACIDDIKQPAGGVRESSVFRFTSSDEQQTFRLFLEELKGQRSAGLLTPSPYIVIRRRSPD</sequence>
<dbReference type="InterPro" id="IPR013783">
    <property type="entry name" value="Ig-like_fold"/>
</dbReference>
<keyword evidence="10" id="KW-0325">Glycoprotein</keyword>
<evidence type="ECO:0000256" key="11">
    <source>
        <dbReference type="SAM" id="Phobius"/>
    </source>
</evidence>
<dbReference type="AlphaFoldDB" id="A0A3Q2QHY8"/>
<dbReference type="InterPro" id="IPR036116">
    <property type="entry name" value="FN3_sf"/>
</dbReference>
<dbReference type="PANTHER" id="PTHR48423:SF1">
    <property type="entry name" value="INTERLEUKIN-27 RECEPTOR SUBUNIT ALPHA"/>
    <property type="match status" value="1"/>
</dbReference>
<evidence type="ECO:0000256" key="2">
    <source>
        <dbReference type="ARBA" id="ARBA00008921"/>
    </source>
</evidence>
<keyword evidence="9" id="KW-0675">Receptor</keyword>
<dbReference type="InterPro" id="IPR003961">
    <property type="entry name" value="FN3_dom"/>
</dbReference>
<evidence type="ECO:0000313" key="14">
    <source>
        <dbReference type="Ensembl" id="ENSFHEP00000026876.1"/>
    </source>
</evidence>
<feature type="chain" id="PRO_5018659750" evidence="12">
    <location>
        <begin position="21"/>
        <end position="764"/>
    </location>
</feature>
<dbReference type="InterPro" id="IPR052672">
    <property type="entry name" value="Type1_Cytokine_Rcpt_Type2"/>
</dbReference>
<dbReference type="InterPro" id="IPR003529">
    <property type="entry name" value="Hematopoietin_rcpt_Gp130_CS"/>
</dbReference>
<evidence type="ECO:0000256" key="12">
    <source>
        <dbReference type="SAM" id="SignalP"/>
    </source>
</evidence>
<evidence type="ECO:0000256" key="3">
    <source>
        <dbReference type="ARBA" id="ARBA00022692"/>
    </source>
</evidence>